<dbReference type="SUPFAM" id="SSF48403">
    <property type="entry name" value="Ankyrin repeat"/>
    <property type="match status" value="1"/>
</dbReference>
<protein>
    <submittedName>
        <fullName evidence="1">Putative ankyrin repeat protein</fullName>
    </submittedName>
</protein>
<reference evidence="1" key="1">
    <citation type="submission" date="2011-10" db="EMBL/GenBank/DDBJ databases">
        <title>Provirophages and transpovirons: unique mobilome of giant viruses.</title>
        <authorList>
            <person name="Desnues C."/>
            <person name="LaScola B."/>
            <person name="Yutin N."/>
            <person name="Fournous G."/>
            <person name="Koonin E."/>
            <person name="Raoult D."/>
        </authorList>
    </citation>
    <scope>NUCLEOTIDE SEQUENCE</scope>
    <source>
        <strain evidence="1">Mv13-mv</strain>
    </source>
</reference>
<sequence>MNNHFNNNKTILDSVLENIKNNKILQILLENNAPHTQRRFFTLLNENETINNVPLGTGLNVSTFEPMEKYIFCDLQDIFKYFNCGIYLRQVLLPQNNPKFFMKCCDNKNYYSSNMMILGKKYDLRKPESFIELINFGLDIYDVNIIYWASKNGYNEVVDFLISNGANKKNCYLCSFQTSSILILFWKKIMMKI</sequence>
<dbReference type="InterPro" id="IPR002110">
    <property type="entry name" value="Ankyrin_rpt"/>
</dbReference>
<dbReference type="EMBL" id="JN885999">
    <property type="protein sequence ID" value="AEX63223.1"/>
    <property type="molecule type" value="Genomic_DNA"/>
</dbReference>
<gene>
    <name evidence="1" type="ORF">mv_R1021</name>
</gene>
<proteinExistence type="predicted"/>
<evidence type="ECO:0000313" key="1">
    <source>
        <dbReference type="EMBL" id="AEX63223.1"/>
    </source>
</evidence>
<dbReference type="SMART" id="SM00248">
    <property type="entry name" value="ANK"/>
    <property type="match status" value="2"/>
</dbReference>
<organism evidence="1">
    <name type="scientific">Moumouvirus sp. 'Monve'</name>
    <dbReference type="NCBI Taxonomy" id="1128131"/>
    <lineage>
        <taxon>Viruses</taxon>
        <taxon>Varidnaviria</taxon>
        <taxon>Bamfordvirae</taxon>
        <taxon>Nucleocytoviricota</taxon>
        <taxon>Megaviricetes</taxon>
        <taxon>Imitervirales</taxon>
        <taxon>Mimiviridae</taxon>
        <taxon>Megamimivirinae</taxon>
        <taxon>Moumouvirus</taxon>
    </lineage>
</organism>
<name>H2EFF8_9VIRU</name>
<accession>H2EFF8</accession>
<dbReference type="InterPro" id="IPR036770">
    <property type="entry name" value="Ankyrin_rpt-contain_sf"/>
</dbReference>